<gene>
    <name evidence="1" type="ORF">A4D02_30850</name>
</gene>
<evidence type="ECO:0000313" key="1">
    <source>
        <dbReference type="EMBL" id="OQP46442.1"/>
    </source>
</evidence>
<comment type="caution">
    <text evidence="1">The sequence shown here is derived from an EMBL/GenBank/DDBJ whole genome shotgun (WGS) entry which is preliminary data.</text>
</comment>
<dbReference type="EMBL" id="LWBO01000014">
    <property type="protein sequence ID" value="OQP46442.1"/>
    <property type="molecule type" value="Genomic_DNA"/>
</dbReference>
<keyword evidence="2" id="KW-1185">Reference proteome</keyword>
<protein>
    <submittedName>
        <fullName evidence="1">Uncharacterized protein</fullName>
    </submittedName>
</protein>
<name>A0ABX3NV21_9BACT</name>
<sequence length="72" mass="8123">MFITYLAPELIVAERNDAHPVARFHRSDHAGDDDLFLFQIFFERVKQTFIDGGFASFCCGGDAAAYFDQDNA</sequence>
<dbReference type="Proteomes" id="UP000192277">
    <property type="component" value="Unassembled WGS sequence"/>
</dbReference>
<accession>A0ABX3NV21</accession>
<proteinExistence type="predicted"/>
<organism evidence="1 2">
    <name type="scientific">Niastella koreensis</name>
    <dbReference type="NCBI Taxonomy" id="354356"/>
    <lineage>
        <taxon>Bacteria</taxon>
        <taxon>Pseudomonadati</taxon>
        <taxon>Bacteroidota</taxon>
        <taxon>Chitinophagia</taxon>
        <taxon>Chitinophagales</taxon>
        <taxon>Chitinophagaceae</taxon>
        <taxon>Niastella</taxon>
    </lineage>
</organism>
<reference evidence="1 2" key="1">
    <citation type="submission" date="2016-04" db="EMBL/GenBank/DDBJ databases">
        <authorList>
            <person name="Chen L."/>
            <person name="Zhuang W."/>
            <person name="Wang G."/>
        </authorList>
    </citation>
    <scope>NUCLEOTIDE SEQUENCE [LARGE SCALE GENOMIC DNA]</scope>
    <source>
        <strain evidence="2">GR20</strain>
    </source>
</reference>
<evidence type="ECO:0000313" key="2">
    <source>
        <dbReference type="Proteomes" id="UP000192277"/>
    </source>
</evidence>